<feature type="chain" id="PRO_5040724547" evidence="1">
    <location>
        <begin position="23"/>
        <end position="413"/>
    </location>
</feature>
<dbReference type="InterPro" id="IPR011040">
    <property type="entry name" value="Sialidase"/>
</dbReference>
<dbReference type="CDD" id="cd15482">
    <property type="entry name" value="Sialidase_non-viral"/>
    <property type="match status" value="1"/>
</dbReference>
<dbReference type="InterPro" id="IPR036278">
    <property type="entry name" value="Sialidase_sf"/>
</dbReference>
<keyword evidence="4" id="KW-1185">Reference proteome</keyword>
<dbReference type="PROSITE" id="PS51257">
    <property type="entry name" value="PROKAR_LIPOPROTEIN"/>
    <property type="match status" value="1"/>
</dbReference>
<feature type="signal peptide" evidence="1">
    <location>
        <begin position="1"/>
        <end position="22"/>
    </location>
</feature>
<accession>A0A9X2JCJ1</accession>
<gene>
    <name evidence="3" type="ORF">NF867_09630</name>
</gene>
<dbReference type="PANTHER" id="PTHR43752">
    <property type="entry name" value="BNR/ASP-BOX REPEAT FAMILY PROTEIN"/>
    <property type="match status" value="1"/>
</dbReference>
<proteinExistence type="predicted"/>
<dbReference type="Gene3D" id="2.120.10.10">
    <property type="match status" value="1"/>
</dbReference>
<dbReference type="PANTHER" id="PTHR43752:SF2">
    <property type="entry name" value="BNR_ASP-BOX REPEAT FAMILY PROTEIN"/>
    <property type="match status" value="1"/>
</dbReference>
<reference evidence="3" key="1">
    <citation type="submission" date="2022-06" db="EMBL/GenBank/DDBJ databases">
        <title>Solitalea sp. MAHUQ-68 isolated from rhizospheric soil.</title>
        <authorList>
            <person name="Huq M.A."/>
        </authorList>
    </citation>
    <scope>NUCLEOTIDE SEQUENCE</scope>
    <source>
        <strain evidence="3">MAHUQ-68</strain>
    </source>
</reference>
<comment type="caution">
    <text evidence="3">The sequence shown here is derived from an EMBL/GenBank/DDBJ whole genome shotgun (WGS) entry which is preliminary data.</text>
</comment>
<dbReference type="Proteomes" id="UP001155182">
    <property type="component" value="Unassembled WGS sequence"/>
</dbReference>
<evidence type="ECO:0000313" key="3">
    <source>
        <dbReference type="EMBL" id="MCO4293123.1"/>
    </source>
</evidence>
<organism evidence="3 4">
    <name type="scientific">Solitalea agri</name>
    <dbReference type="NCBI Taxonomy" id="2953739"/>
    <lineage>
        <taxon>Bacteria</taxon>
        <taxon>Pseudomonadati</taxon>
        <taxon>Bacteroidota</taxon>
        <taxon>Sphingobacteriia</taxon>
        <taxon>Sphingobacteriales</taxon>
        <taxon>Sphingobacteriaceae</taxon>
        <taxon>Solitalea</taxon>
    </lineage>
</organism>
<keyword evidence="1" id="KW-0732">Signal</keyword>
<evidence type="ECO:0000313" key="4">
    <source>
        <dbReference type="Proteomes" id="UP001155182"/>
    </source>
</evidence>
<evidence type="ECO:0000259" key="2">
    <source>
        <dbReference type="Pfam" id="PF13088"/>
    </source>
</evidence>
<name>A0A9X2JCJ1_9SPHI</name>
<protein>
    <submittedName>
        <fullName evidence="3">Glycoside hydrolase</fullName>
    </submittedName>
</protein>
<dbReference type="EMBL" id="JAMWYS010000032">
    <property type="protein sequence ID" value="MCO4293123.1"/>
    <property type="molecule type" value="Genomic_DNA"/>
</dbReference>
<evidence type="ECO:0000256" key="1">
    <source>
        <dbReference type="SAM" id="SignalP"/>
    </source>
</evidence>
<dbReference type="AlphaFoldDB" id="A0A9X2JCJ1"/>
<sequence>MKINRVLAVLFCSFIFSSCNQTDNEEVKIQEEENLFTEREYIKDSNIKLLGFNTDTLPVAKRVLLANSPAFKGYAYASVHLFENKLMMVATRFVSPSDWSGGEIILLESSDEGKTWSKERVIQENIGLVQTCAPSLISTNKTLMLFFLVKNSSTDCHVYFKKSSDNGKTWTEPTKISSVDGYNIINNDRCIVVKNRIIVPVAFAPEIHRFYQKQGIFCYYSDDNGKSWKRSSSIATTIPLMEPGIVHVGGSELLMVIRSNKGKVMFSRSFDLGVTWTIPVSSNLSSPEAPATIARLPKSNTLLLVWNNNPAVGLSKRNPLTIAFSKDKGTTWTKPFMIEYLKNSDFCYTSVCFDSKKCHVTYTQIPYSSTFKQNVKYFSIDIKTVNELTSENFLKIEPPIKSRIPSAGDLSQN</sequence>
<keyword evidence="3" id="KW-0378">Hydrolase</keyword>
<dbReference type="GO" id="GO:0016787">
    <property type="term" value="F:hydrolase activity"/>
    <property type="evidence" value="ECO:0007669"/>
    <property type="project" value="UniProtKB-KW"/>
</dbReference>
<dbReference type="SUPFAM" id="SSF50939">
    <property type="entry name" value="Sialidases"/>
    <property type="match status" value="1"/>
</dbReference>
<feature type="domain" description="Sialidase" evidence="2">
    <location>
        <begin position="138"/>
        <end position="357"/>
    </location>
</feature>
<dbReference type="Pfam" id="PF13088">
    <property type="entry name" value="BNR_2"/>
    <property type="match status" value="1"/>
</dbReference>
<dbReference type="RefSeq" id="WP_252587626.1">
    <property type="nucleotide sequence ID" value="NZ_JAMWYS010000032.1"/>
</dbReference>